<proteinExistence type="predicted"/>
<sequence length="65" mass="6666">MSSASIAISSTCTDRAPARLRLRGEAQLGDGGGDLLAQFHVPDVRPGGGGVLQGDDHVVRAQVEP</sequence>
<accession>A0A841BK39</accession>
<comment type="caution">
    <text evidence="1">The sequence shown here is derived from an EMBL/GenBank/DDBJ whole genome shotgun (WGS) entry which is preliminary data.</text>
</comment>
<keyword evidence="2" id="KW-1185">Reference proteome</keyword>
<reference evidence="1 2" key="1">
    <citation type="submission" date="2020-08" db="EMBL/GenBank/DDBJ databases">
        <title>Sequencing the genomes of 1000 actinobacteria strains.</title>
        <authorList>
            <person name="Klenk H.-P."/>
        </authorList>
    </citation>
    <scope>NUCLEOTIDE SEQUENCE [LARGE SCALE GENOMIC DNA]</scope>
    <source>
        <strain evidence="1 2">DSM 45362</strain>
    </source>
</reference>
<gene>
    <name evidence="1" type="ORF">F4553_002013</name>
</gene>
<dbReference type="RefSeq" id="WP_246466265.1">
    <property type="nucleotide sequence ID" value="NZ_JACHMN010000002.1"/>
</dbReference>
<dbReference type="AlphaFoldDB" id="A0A841BK39"/>
<name>A0A841BK39_9ACTN</name>
<protein>
    <submittedName>
        <fullName evidence="1">Uncharacterized protein</fullName>
    </submittedName>
</protein>
<organism evidence="1 2">
    <name type="scientific">Allocatelliglobosispora scoriae</name>
    <dbReference type="NCBI Taxonomy" id="643052"/>
    <lineage>
        <taxon>Bacteria</taxon>
        <taxon>Bacillati</taxon>
        <taxon>Actinomycetota</taxon>
        <taxon>Actinomycetes</taxon>
        <taxon>Micromonosporales</taxon>
        <taxon>Micromonosporaceae</taxon>
        <taxon>Allocatelliglobosispora</taxon>
    </lineage>
</organism>
<dbReference type="Proteomes" id="UP000587527">
    <property type="component" value="Unassembled WGS sequence"/>
</dbReference>
<evidence type="ECO:0000313" key="2">
    <source>
        <dbReference type="Proteomes" id="UP000587527"/>
    </source>
</evidence>
<evidence type="ECO:0000313" key="1">
    <source>
        <dbReference type="EMBL" id="MBB5868634.1"/>
    </source>
</evidence>
<dbReference type="EMBL" id="JACHMN010000002">
    <property type="protein sequence ID" value="MBB5868634.1"/>
    <property type="molecule type" value="Genomic_DNA"/>
</dbReference>